<dbReference type="InterPro" id="IPR033891">
    <property type="entry name" value="TTC38"/>
</dbReference>
<dbReference type="SUPFAM" id="SSF48452">
    <property type="entry name" value="TPR-like"/>
    <property type="match status" value="1"/>
</dbReference>
<dbReference type="PANTHER" id="PTHR16263:SF4">
    <property type="entry name" value="TETRATRICOPEPTIDE REPEAT PROTEIN 38"/>
    <property type="match status" value="1"/>
</dbReference>
<dbReference type="PANTHER" id="PTHR16263">
    <property type="entry name" value="TETRATRICOPEPTIDE REPEAT PROTEIN 38"/>
    <property type="match status" value="1"/>
</dbReference>
<name>A0ABV4BIN9_9GAMM</name>
<proteinExistence type="inferred from homology"/>
<dbReference type="Proteomes" id="UP001564408">
    <property type="component" value="Unassembled WGS sequence"/>
</dbReference>
<dbReference type="Gene3D" id="1.25.40.10">
    <property type="entry name" value="Tetratricopeptide repeat domain"/>
    <property type="match status" value="1"/>
</dbReference>
<reference evidence="5 6" key="1">
    <citation type="submission" date="2024-05" db="EMBL/GenBank/DDBJ databases">
        <title>Genome Sequence and Characterization of the New Strain Purple Sulfur Bacterium of Genus Thioalkalicoccus.</title>
        <authorList>
            <person name="Bryantseva I.A."/>
            <person name="Kyndt J.A."/>
            <person name="Imhoff J.F."/>
        </authorList>
    </citation>
    <scope>NUCLEOTIDE SEQUENCE [LARGE SCALE GENOMIC DNA]</scope>
    <source>
        <strain evidence="5 6">Um2</strain>
    </source>
</reference>
<evidence type="ECO:0000313" key="6">
    <source>
        <dbReference type="Proteomes" id="UP001564408"/>
    </source>
</evidence>
<accession>A0ABV4BIN9</accession>
<evidence type="ECO:0000256" key="2">
    <source>
        <dbReference type="ARBA" id="ARBA00019992"/>
    </source>
</evidence>
<dbReference type="CDD" id="cd05804">
    <property type="entry name" value="StaR_like"/>
    <property type="match status" value="1"/>
</dbReference>
<comment type="caution">
    <text evidence="5">The sequence shown here is derived from an EMBL/GenBank/DDBJ whole genome shotgun (WGS) entry which is preliminary data.</text>
</comment>
<dbReference type="RefSeq" id="WP_369668059.1">
    <property type="nucleotide sequence ID" value="NZ_JBDKXB010000025.1"/>
</dbReference>
<evidence type="ECO:0000256" key="4">
    <source>
        <dbReference type="ARBA" id="ARBA00022803"/>
    </source>
</evidence>
<protein>
    <recommendedName>
        <fullName evidence="2">Tetratricopeptide repeat protein 38</fullName>
    </recommendedName>
</protein>
<organism evidence="5 6">
    <name type="scientific">Thioalkalicoccus limnaeus</name>
    <dbReference type="NCBI Taxonomy" id="120681"/>
    <lineage>
        <taxon>Bacteria</taxon>
        <taxon>Pseudomonadati</taxon>
        <taxon>Pseudomonadota</taxon>
        <taxon>Gammaproteobacteria</taxon>
        <taxon>Chromatiales</taxon>
        <taxon>Chromatiaceae</taxon>
        <taxon>Thioalkalicoccus</taxon>
    </lineage>
</organism>
<keyword evidence="3" id="KW-0677">Repeat</keyword>
<gene>
    <name evidence="5" type="ORF">ABC977_14815</name>
</gene>
<comment type="similarity">
    <text evidence="1">Belongs to the TTC38 family.</text>
</comment>
<evidence type="ECO:0000313" key="5">
    <source>
        <dbReference type="EMBL" id="MEY6433674.1"/>
    </source>
</evidence>
<dbReference type="EMBL" id="JBDKXB010000025">
    <property type="protein sequence ID" value="MEY6433674.1"/>
    <property type="molecule type" value="Genomic_DNA"/>
</dbReference>
<evidence type="ECO:0000256" key="1">
    <source>
        <dbReference type="ARBA" id="ARBA00005857"/>
    </source>
</evidence>
<keyword evidence="4" id="KW-0802">TPR repeat</keyword>
<dbReference type="InterPro" id="IPR011990">
    <property type="entry name" value="TPR-like_helical_dom_sf"/>
</dbReference>
<evidence type="ECO:0000256" key="3">
    <source>
        <dbReference type="ARBA" id="ARBA00022737"/>
    </source>
</evidence>
<keyword evidence="6" id="KW-1185">Reference proteome</keyword>
<sequence length="438" mass="48922">MKQSDLLGNPVTGATDEALEKYAQALHQFNCYRGDPVATIAAATAEAPDFAMGHLLHAWLHLLGTEPDAVTVAQADLDRVQRLPLSHRERGHHEAAKAFAAGEWHRAGRILEDVSIDYPRDALALQAGHVGDYMRGDPRMIRDRIARALGRWSRADPGYHAVLGMFAFGCEENGDYRRAENYGRRALDLEPKDAWAHHAVAHVFEMEGRSRDGIAWMRDREAQWAEDNFLAVHNWWHWALFHLDLNEIDAVLALFDGPIHGPRSRMTVDLIDASALLWRLQLRGIDVRRRWQSLADIWREVARPGLYAFNDFHAMMAWVASGDQARATQWIAAQSAQDPGRTGDHAAIARSVGRPLLEALAAFDRGDDEAAATRLRDVRPIAHRLGGSHAQRDLIDLTLIEAARRSGHLPLTRALVAERVQVKPGSAYNQALDLRTAA</sequence>